<comment type="function">
    <text evidence="1">Plant non-specific lipid-transfer proteins transfer phospholipids as well as galactolipids across membranes. May play a role in wax or cutin deposition in the cell walls of expanding epidermal cells and certain secretory tissues.</text>
</comment>
<dbReference type="Pfam" id="PF00234">
    <property type="entry name" value="Tryp_alpha_amyl"/>
    <property type="match status" value="1"/>
</dbReference>
<evidence type="ECO:0000256" key="1">
    <source>
        <dbReference type="RuleBase" id="RU000628"/>
    </source>
</evidence>
<accession>A0A5K1AVA8</accession>
<name>A0A5K1AVA8_9MAGN</name>
<dbReference type="Gene3D" id="1.10.110.10">
    <property type="entry name" value="Plant lipid-transfer and hydrophobic proteins"/>
    <property type="match status" value="1"/>
</dbReference>
<comment type="similarity">
    <text evidence="1">Belongs to the plant LTP family.</text>
</comment>
<dbReference type="EMBL" id="LR721780">
    <property type="protein sequence ID" value="VVW05666.1"/>
    <property type="molecule type" value="Genomic_DNA"/>
</dbReference>
<reference evidence="3" key="1">
    <citation type="submission" date="2019-09" db="EMBL/GenBank/DDBJ databases">
        <authorList>
            <person name="Zhang L."/>
        </authorList>
    </citation>
    <scope>NUCLEOTIDE SEQUENCE</scope>
</reference>
<dbReference type="CDD" id="cd01960">
    <property type="entry name" value="nsLTP1"/>
    <property type="match status" value="1"/>
</dbReference>
<gene>
    <name evidence="3" type="ORF">NYM_LOCUS12551</name>
</gene>
<dbReference type="Gramene" id="NC2G0035690.1">
    <property type="protein sequence ID" value="NC2G0035690.1:cds"/>
    <property type="gene ID" value="NC2G0035690"/>
</dbReference>
<protein>
    <recommendedName>
        <fullName evidence="1">Non-specific lipid-transfer protein</fullName>
    </recommendedName>
</protein>
<evidence type="ECO:0000313" key="3">
    <source>
        <dbReference type="EMBL" id="VVW05666.1"/>
    </source>
</evidence>
<dbReference type="SUPFAM" id="SSF47699">
    <property type="entry name" value="Bifunctional inhibitor/lipid-transfer protein/seed storage 2S albumin"/>
    <property type="match status" value="1"/>
</dbReference>
<dbReference type="PRINTS" id="PR00382">
    <property type="entry name" value="LIPIDTRNSFER"/>
</dbReference>
<organism evidence="3">
    <name type="scientific">Nymphaea colorata</name>
    <name type="common">pocket water lily</name>
    <dbReference type="NCBI Taxonomy" id="210225"/>
    <lineage>
        <taxon>Eukaryota</taxon>
        <taxon>Viridiplantae</taxon>
        <taxon>Streptophyta</taxon>
        <taxon>Embryophyta</taxon>
        <taxon>Tracheophyta</taxon>
        <taxon>Spermatophyta</taxon>
        <taxon>Magnoliopsida</taxon>
        <taxon>Nymphaeales</taxon>
        <taxon>Nymphaeaceae</taxon>
        <taxon>Nymphaea</taxon>
    </lineage>
</organism>
<dbReference type="InterPro" id="IPR036312">
    <property type="entry name" value="Bifun_inhib/LTP/seed_sf"/>
</dbReference>
<dbReference type="InterPro" id="IPR016140">
    <property type="entry name" value="Bifunc_inhib/LTP/seed_store"/>
</dbReference>
<dbReference type="AlphaFoldDB" id="A0A5K1AVA8"/>
<keyword evidence="1" id="KW-0813">Transport</keyword>
<dbReference type="SMART" id="SM00499">
    <property type="entry name" value="AAI"/>
    <property type="match status" value="1"/>
</dbReference>
<proteinExistence type="inferred from homology"/>
<keyword evidence="1" id="KW-0446">Lipid-binding</keyword>
<dbReference type="InterPro" id="IPR000528">
    <property type="entry name" value="Plant_nsLTP"/>
</dbReference>
<evidence type="ECO:0000259" key="2">
    <source>
        <dbReference type="SMART" id="SM00499"/>
    </source>
</evidence>
<sequence length="102" mass="10878">MDSWMNPAAADIDCSTVASLASSCSDYVMYGSRNVAVDSPCCNALDSLHNIASEPEDRRDVCKCLVGLMSMYSPNLTAVDGLPSLCEIPFGIPLDPRANCDL</sequence>
<dbReference type="GO" id="GO:0008289">
    <property type="term" value="F:lipid binding"/>
    <property type="evidence" value="ECO:0007669"/>
    <property type="project" value="UniProtKB-KW"/>
</dbReference>
<dbReference type="GO" id="GO:0006869">
    <property type="term" value="P:lipid transport"/>
    <property type="evidence" value="ECO:0007669"/>
    <property type="project" value="InterPro"/>
</dbReference>
<dbReference type="PANTHER" id="PTHR33076">
    <property type="entry name" value="NON-SPECIFIC LIPID-TRANSFER PROTEIN 2-RELATED"/>
    <property type="match status" value="1"/>
</dbReference>
<feature type="domain" description="Bifunctional inhibitor/plant lipid transfer protein/seed storage helical" evidence="2">
    <location>
        <begin position="14"/>
        <end position="100"/>
    </location>
</feature>